<accession>A0AA38GN15</accession>
<reference evidence="1 2" key="1">
    <citation type="journal article" date="2021" name="Nat. Plants">
        <title>The Taxus genome provides insights into paclitaxel biosynthesis.</title>
        <authorList>
            <person name="Xiong X."/>
            <person name="Gou J."/>
            <person name="Liao Q."/>
            <person name="Li Y."/>
            <person name="Zhou Q."/>
            <person name="Bi G."/>
            <person name="Li C."/>
            <person name="Du R."/>
            <person name="Wang X."/>
            <person name="Sun T."/>
            <person name="Guo L."/>
            <person name="Liang H."/>
            <person name="Lu P."/>
            <person name="Wu Y."/>
            <person name="Zhang Z."/>
            <person name="Ro D.K."/>
            <person name="Shang Y."/>
            <person name="Huang S."/>
            <person name="Yan J."/>
        </authorList>
    </citation>
    <scope>NUCLEOTIDE SEQUENCE [LARGE SCALE GENOMIC DNA]</scope>
    <source>
        <strain evidence="1">Ta-2019</strain>
    </source>
</reference>
<name>A0AA38GN15_TAXCH</name>
<evidence type="ECO:0000313" key="1">
    <source>
        <dbReference type="EMBL" id="KAH9326487.1"/>
    </source>
</evidence>
<organism evidence="1 2">
    <name type="scientific">Taxus chinensis</name>
    <name type="common">Chinese yew</name>
    <name type="synonym">Taxus wallichiana var. chinensis</name>
    <dbReference type="NCBI Taxonomy" id="29808"/>
    <lineage>
        <taxon>Eukaryota</taxon>
        <taxon>Viridiplantae</taxon>
        <taxon>Streptophyta</taxon>
        <taxon>Embryophyta</taxon>
        <taxon>Tracheophyta</taxon>
        <taxon>Spermatophyta</taxon>
        <taxon>Pinopsida</taxon>
        <taxon>Pinidae</taxon>
        <taxon>Conifers II</taxon>
        <taxon>Cupressales</taxon>
        <taxon>Taxaceae</taxon>
        <taxon>Taxus</taxon>
    </lineage>
</organism>
<dbReference type="EMBL" id="JAHRHJ020000002">
    <property type="protein sequence ID" value="KAH9326487.1"/>
    <property type="molecule type" value="Genomic_DNA"/>
</dbReference>
<evidence type="ECO:0000313" key="2">
    <source>
        <dbReference type="Proteomes" id="UP000824469"/>
    </source>
</evidence>
<keyword evidence="2" id="KW-1185">Reference proteome</keyword>
<dbReference type="AlphaFoldDB" id="A0AA38GN15"/>
<protein>
    <submittedName>
        <fullName evidence="1">Uncharacterized protein</fullName>
    </submittedName>
</protein>
<sequence length="114" mass="13097">CQKLFSSRDGWIEENVFKELEKRHGEVLDFTEKLVDFLQEYKKTGCERLKYPDLVAIKEPIDPILAWRREVKVSANVAYDFMWSKASFGSATRASLDDQGVPEILISTSSYSEA</sequence>
<dbReference type="Proteomes" id="UP000824469">
    <property type="component" value="Unassembled WGS sequence"/>
</dbReference>
<comment type="caution">
    <text evidence="1">The sequence shown here is derived from an EMBL/GenBank/DDBJ whole genome shotgun (WGS) entry which is preliminary data.</text>
</comment>
<proteinExistence type="predicted"/>
<feature type="non-terminal residue" evidence="1">
    <location>
        <position position="1"/>
    </location>
</feature>
<gene>
    <name evidence="1" type="ORF">KI387_006665</name>
</gene>